<dbReference type="PANTHER" id="PTHR34826:SF2">
    <property type="entry name" value="UPF0590 PROTEIN C409.17C"/>
    <property type="match status" value="1"/>
</dbReference>
<dbReference type="AlphaFoldDB" id="A0AAD5UFH1"/>
<protein>
    <recommendedName>
        <fullName evidence="1">Domain of unknown function at the cortex 1 domain-containing protein</fullName>
    </recommendedName>
</protein>
<organism evidence="2 3">
    <name type="scientific">Boothiomyces macroporosus</name>
    <dbReference type="NCBI Taxonomy" id="261099"/>
    <lineage>
        <taxon>Eukaryota</taxon>
        <taxon>Fungi</taxon>
        <taxon>Fungi incertae sedis</taxon>
        <taxon>Chytridiomycota</taxon>
        <taxon>Chytridiomycota incertae sedis</taxon>
        <taxon>Chytridiomycetes</taxon>
        <taxon>Rhizophydiales</taxon>
        <taxon>Terramycetaceae</taxon>
        <taxon>Boothiomyces</taxon>
    </lineage>
</organism>
<comment type="caution">
    <text evidence="2">The sequence shown here is derived from an EMBL/GenBank/DDBJ whole genome shotgun (WGS) entry which is preliminary data.</text>
</comment>
<name>A0AAD5UFH1_9FUNG</name>
<sequence>MLTVQIGKNYESMTVINPNDEQNPFYLETDIFSGYILLRIKDFNGQLPQKSQRIPIIDYFNGKNRLLSCQVQCHFSADISLEDLVWRTEWERPINVPYLLSAFWGFIAPLSTVRLNEKTPYVESYAISSANVFQTFVERLHKFQVNIKEDISQILKGGMQYENTVEFRRKLFMSWETRTETIVKAGQTVAFDLYNPYFDVNNWQAKIPGGFTIDLDQVFNGQPFRMALKNRRTNQVYFVFQFSIE</sequence>
<proteinExistence type="predicted"/>
<evidence type="ECO:0000313" key="3">
    <source>
        <dbReference type="Proteomes" id="UP001210925"/>
    </source>
</evidence>
<evidence type="ECO:0000259" key="1">
    <source>
        <dbReference type="Pfam" id="PF08588"/>
    </source>
</evidence>
<dbReference type="EMBL" id="JADGKB010000046">
    <property type="protein sequence ID" value="KAJ3256787.1"/>
    <property type="molecule type" value="Genomic_DNA"/>
</dbReference>
<gene>
    <name evidence="2" type="ORF">HK103_005161</name>
</gene>
<evidence type="ECO:0000313" key="2">
    <source>
        <dbReference type="EMBL" id="KAJ3256787.1"/>
    </source>
</evidence>
<accession>A0AAD5UFH1</accession>
<dbReference type="InterPro" id="IPR013897">
    <property type="entry name" value="Duc1"/>
</dbReference>
<dbReference type="Proteomes" id="UP001210925">
    <property type="component" value="Unassembled WGS sequence"/>
</dbReference>
<dbReference type="PANTHER" id="PTHR34826">
    <property type="entry name" value="UPF0590 PROTEIN C409.17C"/>
    <property type="match status" value="1"/>
</dbReference>
<dbReference type="Pfam" id="PF08588">
    <property type="entry name" value="Duc1"/>
    <property type="match status" value="1"/>
</dbReference>
<feature type="domain" description="Domain of unknown function at the cortex 1" evidence="1">
    <location>
        <begin position="2"/>
        <end position="244"/>
    </location>
</feature>
<keyword evidence="3" id="KW-1185">Reference proteome</keyword>
<reference evidence="2" key="1">
    <citation type="submission" date="2020-05" db="EMBL/GenBank/DDBJ databases">
        <title>Phylogenomic resolution of chytrid fungi.</title>
        <authorList>
            <person name="Stajich J.E."/>
            <person name="Amses K."/>
            <person name="Simmons R."/>
            <person name="Seto K."/>
            <person name="Myers J."/>
            <person name="Bonds A."/>
            <person name="Quandt C.A."/>
            <person name="Barry K."/>
            <person name="Liu P."/>
            <person name="Grigoriev I."/>
            <person name="Longcore J.E."/>
            <person name="James T.Y."/>
        </authorList>
    </citation>
    <scope>NUCLEOTIDE SEQUENCE</scope>
    <source>
        <strain evidence="2">PLAUS21</strain>
    </source>
</reference>